<dbReference type="GO" id="GO:0016491">
    <property type="term" value="F:oxidoreductase activity"/>
    <property type="evidence" value="ECO:0007669"/>
    <property type="project" value="InterPro"/>
</dbReference>
<dbReference type="PANTHER" id="PTHR44154">
    <property type="entry name" value="QUINONE OXIDOREDUCTASE"/>
    <property type="match status" value="1"/>
</dbReference>
<comment type="subunit">
    <text evidence="2">Homotetramer.</text>
</comment>
<dbReference type="Gene3D" id="3.40.50.720">
    <property type="entry name" value="NAD(P)-binding Rossmann-like Domain"/>
    <property type="match status" value="1"/>
</dbReference>
<evidence type="ECO:0000256" key="4">
    <source>
        <dbReference type="ARBA" id="ARBA00022857"/>
    </source>
</evidence>
<keyword evidence="5" id="KW-0694">RNA-binding</keyword>
<dbReference type="GO" id="GO:0008270">
    <property type="term" value="F:zinc ion binding"/>
    <property type="evidence" value="ECO:0007669"/>
    <property type="project" value="InterPro"/>
</dbReference>
<evidence type="ECO:0000256" key="1">
    <source>
        <dbReference type="ARBA" id="ARBA00004496"/>
    </source>
</evidence>
<keyword evidence="8" id="KW-1185">Reference proteome</keyword>
<dbReference type="InterPro" id="IPR036291">
    <property type="entry name" value="NAD(P)-bd_dom_sf"/>
</dbReference>
<evidence type="ECO:0000259" key="6">
    <source>
        <dbReference type="SMART" id="SM00829"/>
    </source>
</evidence>
<name>A0A417Y7X7_9ACTN</name>
<dbReference type="Proteomes" id="UP000283644">
    <property type="component" value="Unassembled WGS sequence"/>
</dbReference>
<dbReference type="InterPro" id="IPR013154">
    <property type="entry name" value="ADH-like_N"/>
</dbReference>
<comment type="caution">
    <text evidence="7">The sequence shown here is derived from an EMBL/GenBank/DDBJ whole genome shotgun (WGS) entry which is preliminary data.</text>
</comment>
<sequence length="308" mass="31580">MRIITQHTVGDPDVLVVEEVPTPAPGAGEVLVRVGGAAVNPADAAVRAGYFPLLGEPPFTIGWDVAGTVEAIGEGVTDHRVGDRVFGMPRFPAQAAAYADAVVAPADQLARTPDALSDVEAAALPLAALTAYQGLVEVADVQPGQRVLVQAAGGGVGHFAVQIAKARGAHVIAVVSPAKEAFVRALGADEVIDYTAGPFTDSVEPVDVALDPFGSANTPDVLQVVRSGGIVVALLDVDDETRELAAARDVRVEQISVHPSGEQLTAIAALVDSGHLRPHVSATYALEKAGEAHHELATGVQGKVVLVP</sequence>
<keyword evidence="4" id="KW-0521">NADP</keyword>
<dbReference type="AlphaFoldDB" id="A0A417Y7X7"/>
<dbReference type="PROSITE" id="PS01162">
    <property type="entry name" value="QOR_ZETA_CRYSTAL"/>
    <property type="match status" value="1"/>
</dbReference>
<dbReference type="InterPro" id="IPR011032">
    <property type="entry name" value="GroES-like_sf"/>
</dbReference>
<dbReference type="SMART" id="SM00829">
    <property type="entry name" value="PKS_ER"/>
    <property type="match status" value="1"/>
</dbReference>
<evidence type="ECO:0000256" key="5">
    <source>
        <dbReference type="ARBA" id="ARBA00022884"/>
    </source>
</evidence>
<dbReference type="CDD" id="cd05289">
    <property type="entry name" value="MDR_like_2"/>
    <property type="match status" value="1"/>
</dbReference>
<protein>
    <submittedName>
        <fullName evidence="7">NADP-dependent oxidoreductase</fullName>
    </submittedName>
</protein>
<dbReference type="InterPro" id="IPR020843">
    <property type="entry name" value="ER"/>
</dbReference>
<keyword evidence="3" id="KW-0963">Cytoplasm</keyword>
<evidence type="ECO:0000313" key="7">
    <source>
        <dbReference type="EMBL" id="RHW28852.1"/>
    </source>
</evidence>
<dbReference type="GO" id="GO:0003723">
    <property type="term" value="F:RNA binding"/>
    <property type="evidence" value="ECO:0007669"/>
    <property type="project" value="UniProtKB-KW"/>
</dbReference>
<dbReference type="GO" id="GO:0005737">
    <property type="term" value="C:cytoplasm"/>
    <property type="evidence" value="ECO:0007669"/>
    <property type="project" value="UniProtKB-SubCell"/>
</dbReference>
<dbReference type="Pfam" id="PF08240">
    <property type="entry name" value="ADH_N"/>
    <property type="match status" value="1"/>
</dbReference>
<dbReference type="OrthoDB" id="3175656at2"/>
<dbReference type="SUPFAM" id="SSF50129">
    <property type="entry name" value="GroES-like"/>
    <property type="match status" value="1"/>
</dbReference>
<evidence type="ECO:0000256" key="3">
    <source>
        <dbReference type="ARBA" id="ARBA00022490"/>
    </source>
</evidence>
<dbReference type="InterPro" id="IPR002364">
    <property type="entry name" value="Quin_OxRdtase/zeta-crystal_CS"/>
</dbReference>
<dbReference type="EMBL" id="QXGH01000009">
    <property type="protein sequence ID" value="RHW28852.1"/>
    <property type="molecule type" value="Genomic_DNA"/>
</dbReference>
<reference evidence="7 8" key="1">
    <citation type="submission" date="2018-09" db="EMBL/GenBank/DDBJ databases">
        <title>Genome sequencing of Nocardioides immobilis CCTCC AB 2017083 for comparison to Nocardioides silvaticus.</title>
        <authorList>
            <person name="Li C."/>
            <person name="Wang G."/>
        </authorList>
    </citation>
    <scope>NUCLEOTIDE SEQUENCE [LARGE SCALE GENOMIC DNA]</scope>
    <source>
        <strain evidence="7 8">CCTCC AB 2017083</strain>
    </source>
</reference>
<organism evidence="7 8">
    <name type="scientific">Nocardioides immobilis</name>
    <dbReference type="NCBI Taxonomy" id="2049295"/>
    <lineage>
        <taxon>Bacteria</taxon>
        <taxon>Bacillati</taxon>
        <taxon>Actinomycetota</taxon>
        <taxon>Actinomycetes</taxon>
        <taxon>Propionibacteriales</taxon>
        <taxon>Nocardioidaceae</taxon>
        <taxon>Nocardioides</taxon>
    </lineage>
</organism>
<dbReference type="SUPFAM" id="SSF51735">
    <property type="entry name" value="NAD(P)-binding Rossmann-fold domains"/>
    <property type="match status" value="1"/>
</dbReference>
<dbReference type="RefSeq" id="WP_118922493.1">
    <property type="nucleotide sequence ID" value="NZ_QXGH01000009.1"/>
</dbReference>
<gene>
    <name evidence="7" type="ORF">D0Z08_03135</name>
</gene>
<dbReference type="InterPro" id="IPR051603">
    <property type="entry name" value="Zinc-ADH_QOR/CCCR"/>
</dbReference>
<feature type="domain" description="Enoyl reductase (ER)" evidence="6">
    <location>
        <begin position="10"/>
        <end position="306"/>
    </location>
</feature>
<dbReference type="PANTHER" id="PTHR44154:SF1">
    <property type="entry name" value="QUINONE OXIDOREDUCTASE"/>
    <property type="match status" value="1"/>
</dbReference>
<evidence type="ECO:0000313" key="8">
    <source>
        <dbReference type="Proteomes" id="UP000283644"/>
    </source>
</evidence>
<dbReference type="Pfam" id="PF13602">
    <property type="entry name" value="ADH_zinc_N_2"/>
    <property type="match status" value="1"/>
</dbReference>
<proteinExistence type="predicted"/>
<accession>A0A417Y7X7</accession>
<evidence type="ECO:0000256" key="2">
    <source>
        <dbReference type="ARBA" id="ARBA00011881"/>
    </source>
</evidence>
<comment type="subcellular location">
    <subcellularLocation>
        <location evidence="1">Cytoplasm</location>
    </subcellularLocation>
</comment>
<dbReference type="Gene3D" id="3.90.180.10">
    <property type="entry name" value="Medium-chain alcohol dehydrogenases, catalytic domain"/>
    <property type="match status" value="1"/>
</dbReference>